<dbReference type="PANTHER" id="PTHR11104">
    <property type="entry name" value="AMINOGLYCOSIDE N3-ACETYLTRANSFERASE"/>
    <property type="match status" value="1"/>
</dbReference>
<evidence type="ECO:0000256" key="5">
    <source>
        <dbReference type="RuleBase" id="RU365031"/>
    </source>
</evidence>
<dbReference type="InterPro" id="IPR028345">
    <property type="entry name" value="Antibiotic_NAT-like"/>
</dbReference>
<dbReference type="EC" id="2.3.1.-" evidence="5"/>
<dbReference type="PANTHER" id="PTHR11104:SF0">
    <property type="entry name" value="SPBETA PROPHAGE-DERIVED AMINOGLYCOSIDE N(3')-ACETYLTRANSFERASE-LIKE PROTEIN YOKD"/>
    <property type="match status" value="1"/>
</dbReference>
<evidence type="ECO:0000256" key="4">
    <source>
        <dbReference type="ARBA" id="ARBA00023315"/>
    </source>
</evidence>
<dbReference type="EMBL" id="CP020867">
    <property type="protein sequence ID" value="ARJ56246.1"/>
    <property type="molecule type" value="Genomic_DNA"/>
</dbReference>
<evidence type="ECO:0000256" key="2">
    <source>
        <dbReference type="ARBA" id="ARBA00012882"/>
    </source>
</evidence>
<dbReference type="GO" id="GO:0046353">
    <property type="term" value="F:aminoglycoside 3-N-acetyltransferase activity"/>
    <property type="evidence" value="ECO:0007669"/>
    <property type="project" value="UniProtKB-EC"/>
</dbReference>
<dbReference type="Proteomes" id="UP000192902">
    <property type="component" value="Chromosome"/>
</dbReference>
<comment type="catalytic activity">
    <reaction evidence="5">
        <text>a 2-deoxystreptamine antibiotic + acetyl-CoA = an N(3)-acetyl-2-deoxystreptamine antibiotic + CoA + H(+)</text>
        <dbReference type="Rhea" id="RHEA:12665"/>
        <dbReference type="ChEBI" id="CHEBI:15378"/>
        <dbReference type="ChEBI" id="CHEBI:57287"/>
        <dbReference type="ChEBI" id="CHEBI:57288"/>
        <dbReference type="ChEBI" id="CHEBI:57921"/>
        <dbReference type="ChEBI" id="CHEBI:77452"/>
        <dbReference type="EC" id="2.3.1.81"/>
    </reaction>
</comment>
<evidence type="ECO:0000313" key="6">
    <source>
        <dbReference type="EMBL" id="ARJ56246.1"/>
    </source>
</evidence>
<comment type="similarity">
    <text evidence="1 5">Belongs to the antibiotic N-acetyltransferase family.</text>
</comment>
<dbReference type="STRING" id="1121267.CCUN_0614"/>
<evidence type="ECO:0000256" key="1">
    <source>
        <dbReference type="ARBA" id="ARBA00006383"/>
    </source>
</evidence>
<evidence type="ECO:0000313" key="7">
    <source>
        <dbReference type="Proteomes" id="UP000192902"/>
    </source>
</evidence>
<proteinExistence type="inferred from homology"/>
<evidence type="ECO:0000256" key="3">
    <source>
        <dbReference type="ARBA" id="ARBA00022679"/>
    </source>
</evidence>
<dbReference type="KEGG" id="ccun:CCUN_0614"/>
<keyword evidence="5" id="KW-0046">Antibiotic resistance</keyword>
<sequence length="260" mass="30334">MQVFLKHKDRSYTKDDFIGILRDLGIKKNDCICVHTEIFKLGIPLVSKEEFLRILLEGFLEVLGTQGTLIMPTFTYSFCKNQAYDKVHSKSTMGILTEYFRRQKGVLRTNDPIFSFALWGAKSKEFLSENQSCFGENCVYESLYKNNGKIVLFGTEHLGYTFTHFIEEQARVSYRYFKEFRGILIDEHGQKFEKSILYFVRHLDRNSTVSLEKQIKILKESHNFKSLEFGGAHLVLIRAKEYFEVCLKALKKDENALLLD</sequence>
<dbReference type="GO" id="GO:0046677">
    <property type="term" value="P:response to antibiotic"/>
    <property type="evidence" value="ECO:0007669"/>
    <property type="project" value="UniProtKB-KW"/>
</dbReference>
<organism evidence="6 7">
    <name type="scientific">Campylobacter cuniculorum DSM 23162 = LMG 24588</name>
    <dbReference type="NCBI Taxonomy" id="1121267"/>
    <lineage>
        <taxon>Bacteria</taxon>
        <taxon>Pseudomonadati</taxon>
        <taxon>Campylobacterota</taxon>
        <taxon>Epsilonproteobacteria</taxon>
        <taxon>Campylobacterales</taxon>
        <taxon>Campylobacteraceae</taxon>
        <taxon>Campylobacter</taxon>
    </lineage>
</organism>
<reference evidence="6 7" key="1">
    <citation type="submission" date="2017-04" db="EMBL/GenBank/DDBJ databases">
        <title>Complete genome sequence of the Campylobacter cuniculorum type strain LMG24588.</title>
        <authorList>
            <person name="Miller W.G."/>
            <person name="Yee E."/>
            <person name="Revez J."/>
            <person name="Bono J.L."/>
            <person name="Rossi M."/>
        </authorList>
    </citation>
    <scope>NUCLEOTIDE SEQUENCE [LARGE SCALE GENOMIC DNA]</scope>
    <source>
        <strain evidence="6 7">LMG 24588</strain>
    </source>
</reference>
<keyword evidence="3 5" id="KW-0808">Transferase</keyword>
<dbReference type="InterPro" id="IPR003679">
    <property type="entry name" value="Amioglycoside_AcTrfase"/>
</dbReference>
<protein>
    <recommendedName>
        <fullName evidence="2 5">Aminoglycoside N(3)-acetyltransferase</fullName>
        <ecNumber evidence="5">2.3.1.-</ecNumber>
    </recommendedName>
</protein>
<name>A0A1W6BVW4_9BACT</name>
<dbReference type="eggNOG" id="COG2746">
    <property type="taxonomic scope" value="Bacteria"/>
</dbReference>
<dbReference type="OrthoDB" id="7330654at2"/>
<dbReference type="SUPFAM" id="SSF110710">
    <property type="entry name" value="TTHA0583/YokD-like"/>
    <property type="match status" value="1"/>
</dbReference>
<keyword evidence="4 5" id="KW-0012">Acyltransferase</keyword>
<accession>A0A1W6BVW4</accession>
<dbReference type="RefSeq" id="WP_027306300.1">
    <property type="nucleotide sequence ID" value="NZ_CP020867.1"/>
</dbReference>
<dbReference type="AlphaFoldDB" id="A0A1W6BVW4"/>
<gene>
    <name evidence="6" type="ORF">CCUN_0614</name>
</gene>
<dbReference type="Pfam" id="PF02522">
    <property type="entry name" value="Antibiotic_NAT"/>
    <property type="match status" value="1"/>
</dbReference>